<dbReference type="OrthoDB" id="3253247at2"/>
<keyword evidence="5" id="KW-1185">Reference proteome</keyword>
<comment type="caution">
    <text evidence="4">The sequence shown here is derived from an EMBL/GenBank/DDBJ whole genome shotgun (WGS) entry which is preliminary data.</text>
</comment>
<dbReference type="InterPro" id="IPR002213">
    <property type="entry name" value="UDP_glucos_trans"/>
</dbReference>
<evidence type="ECO:0000259" key="3">
    <source>
        <dbReference type="Pfam" id="PF06722"/>
    </source>
</evidence>
<dbReference type="GO" id="GO:0005975">
    <property type="term" value="P:carbohydrate metabolic process"/>
    <property type="evidence" value="ECO:0007669"/>
    <property type="project" value="InterPro"/>
</dbReference>
<dbReference type="Gene3D" id="3.40.50.2000">
    <property type="entry name" value="Glycogen Phosphorylase B"/>
    <property type="match status" value="2"/>
</dbReference>
<dbReference type="PANTHER" id="PTHR48050">
    <property type="entry name" value="STEROL 3-BETA-GLUCOSYLTRANSFERASE"/>
    <property type="match status" value="1"/>
</dbReference>
<gene>
    <name evidence="4" type="ORF">ADL15_24130</name>
</gene>
<dbReference type="FunFam" id="3.40.50.2000:FF:000009">
    <property type="entry name" value="Sterol 3-beta-glucosyltransferase UGT80A2"/>
    <property type="match status" value="1"/>
</dbReference>
<feature type="domain" description="Glycosyltransferase family 28 N-terminal" evidence="2">
    <location>
        <begin position="4"/>
        <end position="68"/>
    </location>
</feature>
<dbReference type="GO" id="GO:0033072">
    <property type="term" value="P:vancomycin biosynthetic process"/>
    <property type="evidence" value="ECO:0007669"/>
    <property type="project" value="UniProtKB-ARBA"/>
</dbReference>
<organism evidence="4 5">
    <name type="scientific">Actinoplanes awajinensis subsp. mycoplanecinus</name>
    <dbReference type="NCBI Taxonomy" id="135947"/>
    <lineage>
        <taxon>Bacteria</taxon>
        <taxon>Bacillati</taxon>
        <taxon>Actinomycetota</taxon>
        <taxon>Actinomycetes</taxon>
        <taxon>Micromonosporales</taxon>
        <taxon>Micromonosporaceae</taxon>
        <taxon>Actinoplanes</taxon>
    </lineage>
</organism>
<evidence type="ECO:0000256" key="1">
    <source>
        <dbReference type="SAM" id="MobiDB-lite"/>
    </source>
</evidence>
<dbReference type="Proteomes" id="UP000053244">
    <property type="component" value="Unassembled WGS sequence"/>
</dbReference>
<sequence>MAHVVIVTIGTRGDVVPYASLGAALTAAGDRVTVVTHASLRAYVEEAGLGHAAVPVEFGAGPLTSVRFARTLAGRWLDVGRAIAAASGDADLLVLAPMGTLGYHVAEARRIPSMGAFLQPLEPTRAFPPPLLTTRSLGGWGNRVAARAFRVAGQVPFARATAKFRRELGLHPLGVRATFRRMEEERWPVVHGFSPSVVPPPEDWPAHRPITGYWWPAPTGQGGLSSRVRAFLDGGEPPIFVGFGSMAWPGLTAIVGAALARLGRRAVVQRGTADLSADGANVLVVDAEPHAELFPRMAVVVHHGGAGTTAAALRAGVPSVVTPLTADQPFWASRVATLGAGPPPIPLRRLTAGRLVAAIEAAAAYREGAEAIARRLATEDGIGAAITEIRRRTTATPESDSAELPPGSGGKRFR</sequence>
<evidence type="ECO:0000313" key="5">
    <source>
        <dbReference type="Proteomes" id="UP000053244"/>
    </source>
</evidence>
<dbReference type="AlphaFoldDB" id="A0A101JPU0"/>
<proteinExistence type="predicted"/>
<name>A0A101JPU0_9ACTN</name>
<evidence type="ECO:0000313" key="4">
    <source>
        <dbReference type="EMBL" id="KUL30739.1"/>
    </source>
</evidence>
<dbReference type="Pfam" id="PF03033">
    <property type="entry name" value="Glyco_transf_28"/>
    <property type="match status" value="1"/>
</dbReference>
<dbReference type="GO" id="GO:0016758">
    <property type="term" value="F:hexosyltransferase activity"/>
    <property type="evidence" value="ECO:0007669"/>
    <property type="project" value="InterPro"/>
</dbReference>
<feature type="region of interest" description="Disordered" evidence="1">
    <location>
        <begin position="390"/>
        <end position="414"/>
    </location>
</feature>
<accession>A0A101JPU0</accession>
<dbReference type="GO" id="GO:0008194">
    <property type="term" value="F:UDP-glycosyltransferase activity"/>
    <property type="evidence" value="ECO:0007669"/>
    <property type="project" value="InterPro"/>
</dbReference>
<dbReference type="PANTHER" id="PTHR48050:SF13">
    <property type="entry name" value="STEROL 3-BETA-GLUCOSYLTRANSFERASE UGT80A2"/>
    <property type="match status" value="1"/>
</dbReference>
<dbReference type="SUPFAM" id="SSF53756">
    <property type="entry name" value="UDP-Glycosyltransferase/glycogen phosphorylase"/>
    <property type="match status" value="1"/>
</dbReference>
<dbReference type="InterPro" id="IPR050426">
    <property type="entry name" value="Glycosyltransferase_28"/>
</dbReference>
<dbReference type="InterPro" id="IPR004276">
    <property type="entry name" value="GlycoTrans_28_N"/>
</dbReference>
<dbReference type="RefSeq" id="WP_067695520.1">
    <property type="nucleotide sequence ID" value="NZ_LLZH01000235.1"/>
</dbReference>
<dbReference type="CDD" id="cd03784">
    <property type="entry name" value="GT1_Gtf-like"/>
    <property type="match status" value="1"/>
</dbReference>
<reference evidence="4 5" key="1">
    <citation type="submission" date="2015-10" db="EMBL/GenBank/DDBJ databases">
        <authorList>
            <person name="Gilbert D.G."/>
        </authorList>
    </citation>
    <scope>NUCLEOTIDE SEQUENCE [LARGE SCALE GENOMIC DNA]</scope>
    <source>
        <strain evidence="4 5">NRRL B-16712</strain>
    </source>
</reference>
<dbReference type="EMBL" id="LLZH01000235">
    <property type="protein sequence ID" value="KUL30739.1"/>
    <property type="molecule type" value="Genomic_DNA"/>
</dbReference>
<dbReference type="Pfam" id="PF06722">
    <property type="entry name" value="EryCIII-like_C"/>
    <property type="match status" value="1"/>
</dbReference>
<protein>
    <submittedName>
        <fullName evidence="4">Uncharacterized protein</fullName>
    </submittedName>
</protein>
<evidence type="ECO:0000259" key="2">
    <source>
        <dbReference type="Pfam" id="PF03033"/>
    </source>
</evidence>
<dbReference type="InterPro" id="IPR010610">
    <property type="entry name" value="EryCIII-like_C"/>
</dbReference>
<feature type="domain" description="Erythromycin biosynthesis protein CIII-like C-terminal" evidence="3">
    <location>
        <begin position="270"/>
        <end position="377"/>
    </location>
</feature>